<dbReference type="AlphaFoldDB" id="A0A2T0SCB9"/>
<protein>
    <submittedName>
        <fullName evidence="1">YD repeat-containing protein</fullName>
    </submittedName>
</protein>
<keyword evidence="2" id="KW-1185">Reference proteome</keyword>
<organism evidence="1 2">
    <name type="scientific">Spirosoma oryzae</name>
    <dbReference type="NCBI Taxonomy" id="1469603"/>
    <lineage>
        <taxon>Bacteria</taxon>
        <taxon>Pseudomonadati</taxon>
        <taxon>Bacteroidota</taxon>
        <taxon>Cytophagia</taxon>
        <taxon>Cytophagales</taxon>
        <taxon>Cytophagaceae</taxon>
        <taxon>Spirosoma</taxon>
    </lineage>
</organism>
<evidence type="ECO:0000313" key="2">
    <source>
        <dbReference type="Proteomes" id="UP000238375"/>
    </source>
</evidence>
<gene>
    <name evidence="1" type="ORF">CLV58_12319</name>
</gene>
<name>A0A2T0SCB9_9BACT</name>
<dbReference type="EMBL" id="PVTE01000023">
    <property type="protein sequence ID" value="PRY31056.1"/>
    <property type="molecule type" value="Genomic_DNA"/>
</dbReference>
<accession>A0A2T0SCB9</accession>
<sequence length="204" mass="22704">MPKHQHQIVVPASYTLVAPPAEEHQFDYNTDGQLTEIRYKASNGVPLCPNQTIVGLSELDCSGRFSYVLRPIYDAAKKVIGSQKAYSCQSTSATYVSDYSDTGDLVTSVRTLTTINGTTSSPQTYALSYDTKINPFYGVYVVPGYFGGIANWFLNLSTLSSNNITRVEGVSYRYEYSSANLPTMRYTIIDDKVIQTLRLAYESY</sequence>
<reference evidence="1 2" key="1">
    <citation type="submission" date="2018-03" db="EMBL/GenBank/DDBJ databases">
        <title>Genomic Encyclopedia of Archaeal and Bacterial Type Strains, Phase II (KMG-II): from individual species to whole genera.</title>
        <authorList>
            <person name="Goeker M."/>
        </authorList>
    </citation>
    <scope>NUCLEOTIDE SEQUENCE [LARGE SCALE GENOMIC DNA]</scope>
    <source>
        <strain evidence="1 2">DSM 28354</strain>
    </source>
</reference>
<evidence type="ECO:0000313" key="1">
    <source>
        <dbReference type="EMBL" id="PRY31056.1"/>
    </source>
</evidence>
<proteinExistence type="predicted"/>
<dbReference type="Proteomes" id="UP000238375">
    <property type="component" value="Unassembled WGS sequence"/>
</dbReference>
<comment type="caution">
    <text evidence="1">The sequence shown here is derived from an EMBL/GenBank/DDBJ whole genome shotgun (WGS) entry which is preliminary data.</text>
</comment>